<dbReference type="InterPro" id="IPR012341">
    <property type="entry name" value="6hp_glycosidase-like_sf"/>
</dbReference>
<dbReference type="InterPro" id="IPR032790">
    <property type="entry name" value="GDE_C"/>
</dbReference>
<feature type="domain" description="Glycogen debranching enzyme C-terminal" evidence="1">
    <location>
        <begin position="2"/>
        <end position="127"/>
    </location>
</feature>
<gene>
    <name evidence="2" type="ORF">GNF79_21340</name>
</gene>
<organism evidence="2 3">
    <name type="scientific">Clostridium perfringens</name>
    <dbReference type="NCBI Taxonomy" id="1502"/>
    <lineage>
        <taxon>Bacteria</taxon>
        <taxon>Bacillati</taxon>
        <taxon>Bacillota</taxon>
        <taxon>Clostridia</taxon>
        <taxon>Eubacteriales</taxon>
        <taxon>Clostridiaceae</taxon>
        <taxon>Clostridium</taxon>
    </lineage>
</organism>
<dbReference type="EMBL" id="WNVC01001536">
    <property type="protein sequence ID" value="MDZ5001547.1"/>
    <property type="molecule type" value="Genomic_DNA"/>
</dbReference>
<proteinExistence type="predicted"/>
<name>A0AAW9ILJ0_CLOPF</name>
<feature type="non-terminal residue" evidence="2">
    <location>
        <position position="1"/>
    </location>
</feature>
<dbReference type="AlphaFoldDB" id="A0AAW9ILJ0"/>
<dbReference type="SUPFAM" id="SSF48208">
    <property type="entry name" value="Six-hairpin glycosidases"/>
    <property type="match status" value="1"/>
</dbReference>
<reference evidence="2" key="1">
    <citation type="submission" date="2019-11" db="EMBL/GenBank/DDBJ databases">
        <title>Characterization of Clostridium perfringens isolates from swine manure treated agricultural soils.</title>
        <authorList>
            <person name="Wushke S.T."/>
        </authorList>
    </citation>
    <scope>NUCLEOTIDE SEQUENCE</scope>
    <source>
        <strain evidence="2">X26</strain>
    </source>
</reference>
<protein>
    <submittedName>
        <fullName evidence="2">Glycogen debranching protein</fullName>
    </submittedName>
</protein>
<dbReference type="PANTHER" id="PTHR10569">
    <property type="entry name" value="GLYCOGEN DEBRANCHING ENZYME"/>
    <property type="match status" value="1"/>
</dbReference>
<dbReference type="PANTHER" id="PTHR10569:SF2">
    <property type="entry name" value="GLYCOGEN DEBRANCHING ENZYME"/>
    <property type="match status" value="1"/>
</dbReference>
<evidence type="ECO:0000259" key="1">
    <source>
        <dbReference type="Pfam" id="PF06202"/>
    </source>
</evidence>
<feature type="non-terminal residue" evidence="2">
    <location>
        <position position="127"/>
    </location>
</feature>
<dbReference type="InterPro" id="IPR010401">
    <property type="entry name" value="AGL/Gdb1"/>
</dbReference>
<dbReference type="GO" id="GO:0005980">
    <property type="term" value="P:glycogen catabolic process"/>
    <property type="evidence" value="ECO:0007669"/>
    <property type="project" value="InterPro"/>
</dbReference>
<dbReference type="GO" id="GO:0004135">
    <property type="term" value="F:amylo-alpha-1,6-glucosidase activity"/>
    <property type="evidence" value="ECO:0007669"/>
    <property type="project" value="InterPro"/>
</dbReference>
<dbReference type="RefSeq" id="WP_322459594.1">
    <property type="nucleotide sequence ID" value="NZ_WNVC01001536.1"/>
</dbReference>
<dbReference type="GO" id="GO:0004134">
    <property type="term" value="F:4-alpha-glucanotransferase activity"/>
    <property type="evidence" value="ECO:0007669"/>
    <property type="project" value="InterPro"/>
</dbReference>
<sequence>DQVTWMDVRVNGIVVTPRHGCPVEINALWYNALKIMSILGNKLGDLNFNEYEELSEKVKESFAKEFWYEEGQYLYDTVNGKEKDPSLRPNQVWAISLPFTMLDIEKEKSVINKILEELYTPYGVRSL</sequence>
<dbReference type="Pfam" id="PF06202">
    <property type="entry name" value="GDE_C"/>
    <property type="match status" value="1"/>
</dbReference>
<dbReference type="Proteomes" id="UP001291306">
    <property type="component" value="Unassembled WGS sequence"/>
</dbReference>
<evidence type="ECO:0000313" key="2">
    <source>
        <dbReference type="EMBL" id="MDZ5001547.1"/>
    </source>
</evidence>
<accession>A0AAW9ILJ0</accession>
<comment type="caution">
    <text evidence="2">The sequence shown here is derived from an EMBL/GenBank/DDBJ whole genome shotgun (WGS) entry which is preliminary data.</text>
</comment>
<dbReference type="InterPro" id="IPR008928">
    <property type="entry name" value="6-hairpin_glycosidase_sf"/>
</dbReference>
<evidence type="ECO:0000313" key="3">
    <source>
        <dbReference type="Proteomes" id="UP001291306"/>
    </source>
</evidence>
<dbReference type="Gene3D" id="1.50.10.10">
    <property type="match status" value="1"/>
</dbReference>